<evidence type="ECO:0000256" key="5">
    <source>
        <dbReference type="SAM" id="MobiDB-lite"/>
    </source>
</evidence>
<keyword evidence="8" id="KW-1185">Reference proteome</keyword>
<dbReference type="Gramene" id="TRITD5Av1G238940.2">
    <property type="protein sequence ID" value="TRITD5Av1G238940.2"/>
    <property type="gene ID" value="TRITD5Av1G238940"/>
</dbReference>
<feature type="region of interest" description="Disordered" evidence="5">
    <location>
        <begin position="341"/>
        <end position="378"/>
    </location>
</feature>
<evidence type="ECO:0000313" key="7">
    <source>
        <dbReference type="EMBL" id="VAI24633.1"/>
    </source>
</evidence>
<reference evidence="7 8" key="1">
    <citation type="submission" date="2017-09" db="EMBL/GenBank/DDBJ databases">
        <authorList>
            <consortium name="International Durum Wheat Genome Sequencing Consortium (IDWGSC)"/>
            <person name="Milanesi L."/>
        </authorList>
    </citation>
    <scope>NUCLEOTIDE SEQUENCE [LARGE SCALE GENOMIC DNA]</scope>
    <source>
        <strain evidence="8">cv. Svevo</strain>
    </source>
</reference>
<dbReference type="PROSITE" id="PS51294">
    <property type="entry name" value="HTH_MYB"/>
    <property type="match status" value="1"/>
</dbReference>
<keyword evidence="4" id="KW-0539">Nucleus</keyword>
<dbReference type="Pfam" id="PF00249">
    <property type="entry name" value="Myb_DNA-binding"/>
    <property type="match status" value="1"/>
</dbReference>
<feature type="region of interest" description="Disordered" evidence="5">
    <location>
        <begin position="124"/>
        <end position="168"/>
    </location>
</feature>
<dbReference type="PANTHER" id="PTHR31314">
    <property type="entry name" value="MYB FAMILY TRANSCRIPTION FACTOR PHL7-LIKE"/>
    <property type="match status" value="1"/>
</dbReference>
<dbReference type="Proteomes" id="UP000324705">
    <property type="component" value="Chromosome 5A"/>
</dbReference>
<evidence type="ECO:0000256" key="1">
    <source>
        <dbReference type="ARBA" id="ARBA00023015"/>
    </source>
</evidence>
<dbReference type="InterPro" id="IPR017930">
    <property type="entry name" value="Myb_dom"/>
</dbReference>
<dbReference type="FunFam" id="1.10.10.60:FF:000002">
    <property type="entry name" value="Myb family transcription factor"/>
    <property type="match status" value="1"/>
</dbReference>
<keyword evidence="1" id="KW-0805">Transcription regulation</keyword>
<dbReference type="GO" id="GO:0003700">
    <property type="term" value="F:DNA-binding transcription factor activity"/>
    <property type="evidence" value="ECO:0007669"/>
    <property type="project" value="InterPro"/>
</dbReference>
<dbReference type="SUPFAM" id="SSF46689">
    <property type="entry name" value="Homeodomain-like"/>
    <property type="match status" value="1"/>
</dbReference>
<dbReference type="GO" id="GO:0003677">
    <property type="term" value="F:DNA binding"/>
    <property type="evidence" value="ECO:0007669"/>
    <property type="project" value="UniProtKB-KW"/>
</dbReference>
<evidence type="ECO:0000313" key="8">
    <source>
        <dbReference type="Proteomes" id="UP000324705"/>
    </source>
</evidence>
<evidence type="ECO:0000256" key="4">
    <source>
        <dbReference type="ARBA" id="ARBA00023242"/>
    </source>
</evidence>
<feature type="compositionally biased region" description="Low complexity" evidence="5">
    <location>
        <begin position="348"/>
        <end position="378"/>
    </location>
</feature>
<feature type="region of interest" description="Disordered" evidence="5">
    <location>
        <begin position="1"/>
        <end position="25"/>
    </location>
</feature>
<dbReference type="NCBIfam" id="TIGR01557">
    <property type="entry name" value="myb_SHAQKYF"/>
    <property type="match status" value="1"/>
</dbReference>
<sequence length="378" mass="40209">MAPRTTREGSGGGGGRGGVRQYNRSKVPRLRWTSALHRCFVHAIHSLGGHDRATPKRVLQVMGVGGLTISHVKSHLQMYRNMRNDLGMQGMQQVQQSGQEEHTRSTGGAMEVCTDDDGECRVPGYGSPKPRKEPTTLPLHPQLKRRASETETREEVSASPTSLLRGQGGGICEGRGMSSSSSHVPAAAGGHYYVRMDMMQAHAVLQAPPMAAARLVEPRPSMPLGIKQKQKHRREPWMPTTRLHRDGELAAASTLEFLGFLVAPGRHPPRPRAACCDGYPIEVGMPPNRPAAYTASRTDGVRPCRLEPPGNVVDAGFTNLTLAGERDGGCSLSLALALCPAGGGGAESSLLSSSTASSSSSSSGSRISLDLSLSTHDS</sequence>
<protein>
    <recommendedName>
        <fullName evidence="6">HTH myb-type domain-containing protein</fullName>
    </recommendedName>
</protein>
<organism evidence="7 8">
    <name type="scientific">Triticum turgidum subsp. durum</name>
    <name type="common">Durum wheat</name>
    <name type="synonym">Triticum durum</name>
    <dbReference type="NCBI Taxonomy" id="4567"/>
    <lineage>
        <taxon>Eukaryota</taxon>
        <taxon>Viridiplantae</taxon>
        <taxon>Streptophyta</taxon>
        <taxon>Embryophyta</taxon>
        <taxon>Tracheophyta</taxon>
        <taxon>Spermatophyta</taxon>
        <taxon>Magnoliopsida</taxon>
        <taxon>Liliopsida</taxon>
        <taxon>Poales</taxon>
        <taxon>Poaceae</taxon>
        <taxon>BOP clade</taxon>
        <taxon>Pooideae</taxon>
        <taxon>Triticodae</taxon>
        <taxon>Triticeae</taxon>
        <taxon>Triticinae</taxon>
        <taxon>Triticum</taxon>
    </lineage>
</organism>
<dbReference type="InterPro" id="IPR001005">
    <property type="entry name" value="SANT/Myb"/>
</dbReference>
<dbReference type="InterPro" id="IPR006447">
    <property type="entry name" value="Myb_dom_plants"/>
</dbReference>
<evidence type="ECO:0000259" key="6">
    <source>
        <dbReference type="PROSITE" id="PS51294"/>
    </source>
</evidence>
<dbReference type="EMBL" id="LT934119">
    <property type="protein sequence ID" value="VAI24633.1"/>
    <property type="molecule type" value="Genomic_DNA"/>
</dbReference>
<accession>A0A9R0U2M3</accession>
<dbReference type="InterPro" id="IPR046955">
    <property type="entry name" value="PHR1-like"/>
</dbReference>
<gene>
    <name evidence="7" type="ORF">TRITD_5Av1G238940</name>
</gene>
<feature type="domain" description="HTH myb-type" evidence="6">
    <location>
        <begin position="24"/>
        <end position="84"/>
    </location>
</feature>
<proteinExistence type="predicted"/>
<feature type="compositionally biased region" description="Gly residues" evidence="5">
    <location>
        <begin position="9"/>
        <end position="18"/>
    </location>
</feature>
<keyword evidence="3" id="KW-0804">Transcription</keyword>
<dbReference type="InterPro" id="IPR009057">
    <property type="entry name" value="Homeodomain-like_sf"/>
</dbReference>
<dbReference type="PANTHER" id="PTHR31314:SF188">
    <property type="entry name" value="TRANSCRIPTION FACTOR KAN2 ISOFORM X1-RELATED"/>
    <property type="match status" value="1"/>
</dbReference>
<dbReference type="AlphaFoldDB" id="A0A9R0U2M3"/>
<evidence type="ECO:0000256" key="2">
    <source>
        <dbReference type="ARBA" id="ARBA00023125"/>
    </source>
</evidence>
<name>A0A9R0U2M3_TRITD</name>
<evidence type="ECO:0000256" key="3">
    <source>
        <dbReference type="ARBA" id="ARBA00023163"/>
    </source>
</evidence>
<keyword evidence="2" id="KW-0238">DNA-binding</keyword>
<feature type="compositionally biased region" description="Basic and acidic residues" evidence="5">
    <location>
        <begin position="146"/>
        <end position="156"/>
    </location>
</feature>
<dbReference type="Gene3D" id="1.10.10.60">
    <property type="entry name" value="Homeodomain-like"/>
    <property type="match status" value="1"/>
</dbReference>